<keyword evidence="3" id="KW-1185">Reference proteome</keyword>
<dbReference type="AlphaFoldDB" id="A0A1J4MCC3"/>
<organism evidence="2 3">
    <name type="scientific">Cryptosporidium ubiquitum</name>
    <dbReference type="NCBI Taxonomy" id="857276"/>
    <lineage>
        <taxon>Eukaryota</taxon>
        <taxon>Sar</taxon>
        <taxon>Alveolata</taxon>
        <taxon>Apicomplexa</taxon>
        <taxon>Conoidasida</taxon>
        <taxon>Coccidia</taxon>
        <taxon>Eucoccidiorida</taxon>
        <taxon>Eimeriorina</taxon>
        <taxon>Cryptosporidiidae</taxon>
        <taxon>Cryptosporidium</taxon>
    </lineage>
</organism>
<dbReference type="RefSeq" id="XP_028873500.1">
    <property type="nucleotide sequence ID" value="XM_029017702.1"/>
</dbReference>
<accession>A0A1J4MCC3</accession>
<feature type="transmembrane region" description="Helical" evidence="1">
    <location>
        <begin position="452"/>
        <end position="480"/>
    </location>
</feature>
<name>A0A1J4MCC3_9CRYT</name>
<feature type="transmembrane region" description="Helical" evidence="1">
    <location>
        <begin position="82"/>
        <end position="100"/>
    </location>
</feature>
<feature type="transmembrane region" description="Helical" evidence="1">
    <location>
        <begin position="188"/>
        <end position="206"/>
    </location>
</feature>
<dbReference type="EMBL" id="LRBP01000027">
    <property type="protein sequence ID" value="OII71881.1"/>
    <property type="molecule type" value="Genomic_DNA"/>
</dbReference>
<evidence type="ECO:0008006" key="4">
    <source>
        <dbReference type="Google" id="ProtNLM"/>
    </source>
</evidence>
<feature type="transmembrane region" description="Helical" evidence="1">
    <location>
        <begin position="361"/>
        <end position="381"/>
    </location>
</feature>
<protein>
    <recommendedName>
        <fullName evidence="4">Acyltransferase 3 domain-containing protein</fullName>
    </recommendedName>
</protein>
<feature type="transmembrane region" description="Helical" evidence="1">
    <location>
        <begin position="212"/>
        <end position="232"/>
    </location>
</feature>
<evidence type="ECO:0000313" key="2">
    <source>
        <dbReference type="EMBL" id="OII71881.1"/>
    </source>
</evidence>
<dbReference type="OrthoDB" id="339729at2759"/>
<feature type="transmembrane region" description="Helical" evidence="1">
    <location>
        <begin position="294"/>
        <end position="316"/>
    </location>
</feature>
<feature type="transmembrane region" description="Helical" evidence="1">
    <location>
        <begin position="53"/>
        <end position="70"/>
    </location>
</feature>
<dbReference type="GeneID" id="39977481"/>
<dbReference type="Proteomes" id="UP000186176">
    <property type="component" value="Unassembled WGS sequence"/>
</dbReference>
<feature type="transmembrane region" description="Helical" evidence="1">
    <location>
        <begin position="328"/>
        <end position="349"/>
    </location>
</feature>
<feature type="transmembrane region" description="Helical" evidence="1">
    <location>
        <begin position="244"/>
        <end position="262"/>
    </location>
</feature>
<keyword evidence="1" id="KW-0472">Membrane</keyword>
<comment type="caution">
    <text evidence="2">The sequence shown here is derived from an EMBL/GenBank/DDBJ whole genome shotgun (WGS) entry which is preliminary data.</text>
</comment>
<sequence>MPNIIDERLENHRCYFTDWLRSVACILVLTVHGMVVVQRILNLNSIEKDISDNYLLVLLHHGMPVFFYASGRAAFYSTRKTVPSIVGYLTVVAAAAYLGSEWRPCAPVPPYKSIFDFYSRFFAEFKCSGLEWLWTLPMIFVISVLNRPYTLYLRSVMDNRILIKFGVNNKKENKSESIMSFFKTNSDMFMSILFLLTLMFSLHILLSFSVKWILVPVIICYMAIPIMTNIVSRAEVTNRSDSKITSFLAYLPLYLSSAYIGLKLDDSVNNTFSSNYNPNNVFIYGLRLAGDERALRLCISLLFYNIYYLAGFLDLLFQVDDETERNIYLNNFAPFKILILVALNALSFPGNKSLVSYIWAYPYYTGGLTTCIFVIGTWVWLELFRVSVTQLFKNVKISENLQRHFSQSGIVIYITHSVWLELVTRYFLIYFINTESPYSLYDGKSIGVFGFVFPGFGMLSSWLILNISGLALSILTYIFIINFKICRLSFGISD</sequence>
<evidence type="ECO:0000256" key="1">
    <source>
        <dbReference type="SAM" id="Phobius"/>
    </source>
</evidence>
<dbReference type="VEuPathDB" id="CryptoDB:cubi_00689"/>
<gene>
    <name evidence="2" type="ORF">cubi_00689</name>
</gene>
<evidence type="ECO:0000313" key="3">
    <source>
        <dbReference type="Proteomes" id="UP000186176"/>
    </source>
</evidence>
<reference evidence="2 3" key="1">
    <citation type="submission" date="2016-10" db="EMBL/GenBank/DDBJ databases">
        <title>Reductive evolution of mitochondrial metabolism and differential evolution of invasion-related proteins in Cryptosporidium.</title>
        <authorList>
            <person name="Liu S."/>
            <person name="Roellig D.M."/>
            <person name="Guo Y."/>
            <person name="Li N."/>
            <person name="Frace M.A."/>
            <person name="Tang K."/>
            <person name="Zhang L."/>
            <person name="Feng Y."/>
            <person name="Xiao L."/>
        </authorList>
    </citation>
    <scope>NUCLEOTIDE SEQUENCE [LARGE SCALE GENOMIC DNA]</scope>
    <source>
        <strain evidence="2">39726</strain>
    </source>
</reference>
<feature type="transmembrane region" description="Helical" evidence="1">
    <location>
        <begin position="20"/>
        <end position="41"/>
    </location>
</feature>
<proteinExistence type="predicted"/>
<feature type="transmembrane region" description="Helical" evidence="1">
    <location>
        <begin position="132"/>
        <end position="152"/>
    </location>
</feature>
<keyword evidence="1" id="KW-0812">Transmembrane</keyword>
<keyword evidence="1" id="KW-1133">Transmembrane helix</keyword>
<feature type="transmembrane region" description="Helical" evidence="1">
    <location>
        <begin position="410"/>
        <end position="432"/>
    </location>
</feature>